<name>A0A6J5LY72_9CAUD</name>
<evidence type="ECO:0000313" key="1">
    <source>
        <dbReference type="EMBL" id="CAB4139061.1"/>
    </source>
</evidence>
<proteinExistence type="predicted"/>
<dbReference type="EMBL" id="LR796357">
    <property type="protein sequence ID" value="CAB4139061.1"/>
    <property type="molecule type" value="Genomic_DNA"/>
</dbReference>
<protein>
    <submittedName>
        <fullName evidence="1">Uncharacterized protein</fullName>
    </submittedName>
</protein>
<accession>A0A6J5LY72</accession>
<organism evidence="1">
    <name type="scientific">uncultured Caudovirales phage</name>
    <dbReference type="NCBI Taxonomy" id="2100421"/>
    <lineage>
        <taxon>Viruses</taxon>
        <taxon>Duplodnaviria</taxon>
        <taxon>Heunggongvirae</taxon>
        <taxon>Uroviricota</taxon>
        <taxon>Caudoviricetes</taxon>
        <taxon>Peduoviridae</taxon>
        <taxon>Maltschvirus</taxon>
        <taxon>Maltschvirus maltsch</taxon>
    </lineage>
</organism>
<gene>
    <name evidence="1" type="ORF">UFOVP349_9</name>
</gene>
<sequence length="144" mass="14843">MGFAEIGGAVARHARRAVIKCALDLEAHAKTEIQTGAKSGKTYKRTTDAGNTIEHRASAPGEAPATDFGVLVGSISTVPSADPTEAEARVIVTAEYGAALELGREDGSIAARPYIRPAADRIEKTFARVIGQAVAAGAREGAAQ</sequence>
<reference evidence="1" key="1">
    <citation type="submission" date="2020-04" db="EMBL/GenBank/DDBJ databases">
        <authorList>
            <person name="Chiriac C."/>
            <person name="Salcher M."/>
            <person name="Ghai R."/>
            <person name="Kavagutti S V."/>
        </authorList>
    </citation>
    <scope>NUCLEOTIDE SEQUENCE</scope>
</reference>